<dbReference type="PANTHER" id="PTHR46093:SF18">
    <property type="entry name" value="FIBRONECTIN TYPE-III DOMAIN-CONTAINING PROTEIN"/>
    <property type="match status" value="1"/>
</dbReference>
<keyword evidence="4" id="KW-1185">Reference proteome</keyword>
<evidence type="ECO:0000256" key="2">
    <source>
        <dbReference type="ARBA" id="ARBA00022737"/>
    </source>
</evidence>
<name>A0A2H3BA46_9AGAR</name>
<dbReference type="Proteomes" id="UP000218334">
    <property type="component" value="Unassembled WGS sequence"/>
</dbReference>
<protein>
    <submittedName>
        <fullName evidence="3">Galactose oxidase</fullName>
    </submittedName>
</protein>
<keyword evidence="1" id="KW-0880">Kelch repeat</keyword>
<dbReference type="Pfam" id="PF01344">
    <property type="entry name" value="Kelch_1"/>
    <property type="match status" value="2"/>
</dbReference>
<dbReference type="SUPFAM" id="SSF50965">
    <property type="entry name" value="Galactose oxidase, central domain"/>
    <property type="match status" value="1"/>
</dbReference>
<evidence type="ECO:0000313" key="4">
    <source>
        <dbReference type="Proteomes" id="UP000218334"/>
    </source>
</evidence>
<dbReference type="PANTHER" id="PTHR46093">
    <property type="entry name" value="ACYL-COA-BINDING DOMAIN-CONTAINING PROTEIN 5"/>
    <property type="match status" value="1"/>
</dbReference>
<dbReference type="AlphaFoldDB" id="A0A2H3BA46"/>
<dbReference type="Gene3D" id="2.120.10.80">
    <property type="entry name" value="Kelch-type beta propeller"/>
    <property type="match status" value="2"/>
</dbReference>
<keyword evidence="2" id="KW-0677">Repeat</keyword>
<evidence type="ECO:0000256" key="1">
    <source>
        <dbReference type="ARBA" id="ARBA00022441"/>
    </source>
</evidence>
<dbReference type="InterPro" id="IPR006652">
    <property type="entry name" value="Kelch_1"/>
</dbReference>
<accession>A0A2H3BA46</accession>
<reference evidence="4" key="1">
    <citation type="journal article" date="2017" name="Nat. Ecol. Evol.">
        <title>Genome expansion and lineage-specific genetic innovations in the forest pathogenic fungi Armillaria.</title>
        <authorList>
            <person name="Sipos G."/>
            <person name="Prasanna A.N."/>
            <person name="Walter M.C."/>
            <person name="O'Connor E."/>
            <person name="Balint B."/>
            <person name="Krizsan K."/>
            <person name="Kiss B."/>
            <person name="Hess J."/>
            <person name="Varga T."/>
            <person name="Slot J."/>
            <person name="Riley R."/>
            <person name="Boka B."/>
            <person name="Rigling D."/>
            <person name="Barry K."/>
            <person name="Lee J."/>
            <person name="Mihaltcheva S."/>
            <person name="LaButti K."/>
            <person name="Lipzen A."/>
            <person name="Waldron R."/>
            <person name="Moloney N.M."/>
            <person name="Sperisen C."/>
            <person name="Kredics L."/>
            <person name="Vagvoelgyi C."/>
            <person name="Patrignani A."/>
            <person name="Fitzpatrick D."/>
            <person name="Nagy I."/>
            <person name="Doyle S."/>
            <person name="Anderson J.B."/>
            <person name="Grigoriev I.V."/>
            <person name="Gueldener U."/>
            <person name="Muensterkoetter M."/>
            <person name="Nagy L.G."/>
        </authorList>
    </citation>
    <scope>NUCLEOTIDE SEQUENCE [LARGE SCALE GENOMIC DNA]</scope>
    <source>
        <strain evidence="4">28-4</strain>
    </source>
</reference>
<dbReference type="EMBL" id="KZ293435">
    <property type="protein sequence ID" value="PBK67725.1"/>
    <property type="molecule type" value="Genomic_DNA"/>
</dbReference>
<dbReference type="InterPro" id="IPR011043">
    <property type="entry name" value="Gal_Oxase/kelch_b-propeller"/>
</dbReference>
<proteinExistence type="predicted"/>
<gene>
    <name evidence="3" type="ORF">ARMSODRAFT_914879</name>
</gene>
<organism evidence="3 4">
    <name type="scientific">Armillaria solidipes</name>
    <dbReference type="NCBI Taxonomy" id="1076256"/>
    <lineage>
        <taxon>Eukaryota</taxon>
        <taxon>Fungi</taxon>
        <taxon>Dikarya</taxon>
        <taxon>Basidiomycota</taxon>
        <taxon>Agaricomycotina</taxon>
        <taxon>Agaricomycetes</taxon>
        <taxon>Agaricomycetidae</taxon>
        <taxon>Agaricales</taxon>
        <taxon>Marasmiineae</taxon>
        <taxon>Physalacriaceae</taxon>
        <taxon>Armillaria</taxon>
    </lineage>
</organism>
<evidence type="ECO:0000313" key="3">
    <source>
        <dbReference type="EMBL" id="PBK67725.1"/>
    </source>
</evidence>
<dbReference type="InterPro" id="IPR015915">
    <property type="entry name" value="Kelch-typ_b-propeller"/>
</dbReference>
<sequence length="706" mass="80014">MPSFKLPPDFKMPDLSTPVEFPVEHSETSMSRREMVDALMAGVNNELVLGDAKTLFRQGKYAESAAAGIQAAHNLVGENFALPRVAGHDDSVRCNLYESFNPHVRRYLMACCNGVAQALVHQNRLEEALAWYEEVEILHLHCSFESPKPLFDWKDFHFDLPDMTLQHTIAKTAMADIYLRLGNTGRASYTRWRCFTIYQHMPAPHHSGEIKVLNNVHSLADLLKLRHPDPSRTPTLEVTDPGLQVRGSWKRLHTKAGSGIAPRSNFASFIWKGKLYVAGGYQGIAIGPYHRDIWCLDLTARDGWKELAKYPVVEPEYRCLMRTWTMKVYKDKAYLFTGKRQVDFFDLEKGQWGSISTTYERTTADKRAGMENWLYPHSMVDDACMEIADGKLYVFGGTHNDNKVGCNLLVALDLETKKWRRLGGHLHPKADLLAPDPRKTAMSWVNKEQDRLFILGGEANRPAATRGDPVYANDSFIFENMWSWHIPTEKWRKERMSGNLPSARSEVAHAFNPVLNKFLLFGGYSTGQDTIVLSDEPGGRAMSFKFTYFADTFMYDPAPVTGNPDATPTMKAPKWKHVLTRGFPTYRCQANLIVDPDNGKIYMFGGYTNTQLVPMCKQNQSPYVKAFNDLWQLKLDTPGGDFADVDVEEEALNARAGPWRRCFNCASTGYIHKCGGSCGGRAYFCGKECLKEGWKAHKERHRCRKA</sequence>